<proteinExistence type="predicted"/>
<organism evidence="2 3">
    <name type="scientific">Spiroplasma litorale</name>
    <dbReference type="NCBI Taxonomy" id="216942"/>
    <lineage>
        <taxon>Bacteria</taxon>
        <taxon>Bacillati</taxon>
        <taxon>Mycoplasmatota</taxon>
        <taxon>Mollicutes</taxon>
        <taxon>Entomoplasmatales</taxon>
        <taxon>Spiroplasmataceae</taxon>
        <taxon>Spiroplasma</taxon>
    </lineage>
</organism>
<protein>
    <submittedName>
        <fullName evidence="2">Uncharacterized protein</fullName>
    </submittedName>
</protein>
<evidence type="ECO:0000313" key="2">
    <source>
        <dbReference type="EMBL" id="AKX34023.1"/>
    </source>
</evidence>
<evidence type="ECO:0000256" key="1">
    <source>
        <dbReference type="SAM" id="MobiDB-lite"/>
    </source>
</evidence>
<dbReference type="PATRIC" id="fig|216942.3.peg.373"/>
<dbReference type="RefSeq" id="WP_075058117.1">
    <property type="nucleotide sequence ID" value="NZ_CP012357.1"/>
</dbReference>
<name>A0A0K1W1H5_9MOLU</name>
<feature type="compositionally biased region" description="Basic and acidic residues" evidence="1">
    <location>
        <begin position="149"/>
        <end position="168"/>
    </location>
</feature>
<accession>A0A0K1W1H5</accession>
<gene>
    <name evidence="2" type="ORF">SLITO_v1c03700</name>
</gene>
<reference evidence="2 3" key="1">
    <citation type="journal article" date="2015" name="Genome Announc.">
        <title>Complete Genome Sequence of Spiroplasma litorale TN-1T (DSM 21781), a Bacterium Isolated from a Green-Eyed Horsefly (Tabanus nigrovittatus).</title>
        <authorList>
            <person name="Lo W.S."/>
            <person name="Lai Y.C."/>
            <person name="Lien Y.W."/>
            <person name="Wang T.H."/>
            <person name="Kuo C.H."/>
        </authorList>
    </citation>
    <scope>NUCLEOTIDE SEQUENCE [LARGE SCALE GENOMIC DNA]</scope>
    <source>
        <strain evidence="2 3">TN-1</strain>
    </source>
</reference>
<dbReference type="EMBL" id="CP012357">
    <property type="protein sequence ID" value="AKX34023.1"/>
    <property type="molecule type" value="Genomic_DNA"/>
</dbReference>
<dbReference type="AlphaFoldDB" id="A0A0K1W1H5"/>
<dbReference type="STRING" id="216942.SLITO_v1c03700"/>
<dbReference type="Proteomes" id="UP000067476">
    <property type="component" value="Chromosome"/>
</dbReference>
<dbReference type="OrthoDB" id="390385at2"/>
<keyword evidence="3" id="KW-1185">Reference proteome</keyword>
<evidence type="ECO:0000313" key="3">
    <source>
        <dbReference type="Proteomes" id="UP000067476"/>
    </source>
</evidence>
<dbReference type="KEGG" id="sll:SLITO_v1c03700"/>
<sequence length="207" mass="24433">MYYVMWVRDNIFYILDKNRYFCGMFDNFQKALSVCQQMNNYVLSGGPTVTPYQIPFNSYPIYPPVPLVPTNNYVGYNYYSDFNLPQFNPKAYEEQNFNNINQINNQNNINDEYLRKARAYDQLINNQANNSSTKTENLDNKDLNLKTEDKSSVKDSIKEKNESKDNKNEIISTKSKNEELINYDNSMEEWNIDSKKVNSFIEKFAKK</sequence>
<feature type="region of interest" description="Disordered" evidence="1">
    <location>
        <begin position="149"/>
        <end position="171"/>
    </location>
</feature>